<dbReference type="RefSeq" id="WP_184677214.1">
    <property type="nucleotide sequence ID" value="NZ_JACHGY010000001.1"/>
</dbReference>
<accession>A0A7X0H5R8</accession>
<feature type="transmembrane region" description="Helical" evidence="8">
    <location>
        <begin position="176"/>
        <end position="195"/>
    </location>
</feature>
<feature type="transmembrane region" description="Helical" evidence="8">
    <location>
        <begin position="40"/>
        <end position="60"/>
    </location>
</feature>
<gene>
    <name evidence="9" type="ORF">HNQ40_001449</name>
</gene>
<dbReference type="GO" id="GO:0005886">
    <property type="term" value="C:plasma membrane"/>
    <property type="evidence" value="ECO:0007669"/>
    <property type="project" value="UniProtKB-SubCell"/>
</dbReference>
<evidence type="ECO:0000256" key="5">
    <source>
        <dbReference type="ARBA" id="ARBA00022692"/>
    </source>
</evidence>
<comment type="subcellular location">
    <subcellularLocation>
        <location evidence="1 8">Cell membrane</location>
        <topology evidence="1 8">Multi-pass membrane protein</topology>
    </subcellularLocation>
</comment>
<evidence type="ECO:0000256" key="1">
    <source>
        <dbReference type="ARBA" id="ARBA00004651"/>
    </source>
</evidence>
<evidence type="ECO:0000256" key="3">
    <source>
        <dbReference type="ARBA" id="ARBA00022448"/>
    </source>
</evidence>
<feature type="transmembrane region" description="Helical" evidence="8">
    <location>
        <begin position="81"/>
        <end position="101"/>
    </location>
</feature>
<evidence type="ECO:0000256" key="8">
    <source>
        <dbReference type="RuleBase" id="RU363041"/>
    </source>
</evidence>
<dbReference type="Proteomes" id="UP000541810">
    <property type="component" value="Unassembled WGS sequence"/>
</dbReference>
<evidence type="ECO:0000256" key="2">
    <source>
        <dbReference type="ARBA" id="ARBA00009142"/>
    </source>
</evidence>
<feature type="transmembrane region" description="Helical" evidence="8">
    <location>
        <begin position="201"/>
        <end position="225"/>
    </location>
</feature>
<keyword evidence="3" id="KW-0813">Transport</keyword>
<evidence type="ECO:0000313" key="9">
    <source>
        <dbReference type="EMBL" id="MBB6429643.1"/>
    </source>
</evidence>
<dbReference type="Pfam" id="PF01925">
    <property type="entry name" value="TauE"/>
    <property type="match status" value="1"/>
</dbReference>
<evidence type="ECO:0000313" key="10">
    <source>
        <dbReference type="Proteomes" id="UP000541810"/>
    </source>
</evidence>
<sequence>MPLLEQLGTAHLLFAIGALALGAFVQGAAGFGFGLVSVPLLIWAGLDLHQAVAVLGTTVLTQTAAGSWKFRKHIVWRDMPGMMVGRMIGVPIGLVIMAWLTAGGVELMKQGVGVVLLGVVALTALLRPKPRERVSKKWVPAVSLSSGVLSGTTGMGGPPLVLWVVSHDWSTQRTRAFLWVLFLQLMPVQLGLMLWKFGGELWWAIAGGLVMTPVVVFMGNCGAKVGSRWSRQTLRRVTLGMLVVLAVVSIASPWLR</sequence>
<dbReference type="PANTHER" id="PTHR30269:SF37">
    <property type="entry name" value="MEMBRANE TRANSPORTER PROTEIN"/>
    <property type="match status" value="1"/>
</dbReference>
<dbReference type="AlphaFoldDB" id="A0A7X0H5R8"/>
<dbReference type="InterPro" id="IPR052017">
    <property type="entry name" value="TSUP"/>
</dbReference>
<keyword evidence="4 8" id="KW-1003">Cell membrane</keyword>
<evidence type="ECO:0000256" key="6">
    <source>
        <dbReference type="ARBA" id="ARBA00022989"/>
    </source>
</evidence>
<keyword evidence="10" id="KW-1185">Reference proteome</keyword>
<reference evidence="9 10" key="1">
    <citation type="submission" date="2020-08" db="EMBL/GenBank/DDBJ databases">
        <title>Genomic Encyclopedia of Type Strains, Phase IV (KMG-IV): sequencing the most valuable type-strain genomes for metagenomic binning, comparative biology and taxonomic classification.</title>
        <authorList>
            <person name="Goeker M."/>
        </authorList>
    </citation>
    <scope>NUCLEOTIDE SEQUENCE [LARGE SCALE GENOMIC DNA]</scope>
    <source>
        <strain evidence="9 10">DSM 103725</strain>
    </source>
</reference>
<feature type="transmembrane region" description="Helical" evidence="8">
    <location>
        <begin position="107"/>
        <end position="126"/>
    </location>
</feature>
<name>A0A7X0H5R8_9BACT</name>
<evidence type="ECO:0000256" key="4">
    <source>
        <dbReference type="ARBA" id="ARBA00022475"/>
    </source>
</evidence>
<comment type="caution">
    <text evidence="9">The sequence shown here is derived from an EMBL/GenBank/DDBJ whole genome shotgun (WGS) entry which is preliminary data.</text>
</comment>
<keyword evidence="6 8" id="KW-1133">Transmembrane helix</keyword>
<feature type="transmembrane region" description="Helical" evidence="8">
    <location>
        <begin position="12"/>
        <end position="34"/>
    </location>
</feature>
<dbReference type="EMBL" id="JACHGY010000001">
    <property type="protein sequence ID" value="MBB6429643.1"/>
    <property type="molecule type" value="Genomic_DNA"/>
</dbReference>
<organism evidence="9 10">
    <name type="scientific">Algisphaera agarilytica</name>
    <dbReference type="NCBI Taxonomy" id="1385975"/>
    <lineage>
        <taxon>Bacteria</taxon>
        <taxon>Pseudomonadati</taxon>
        <taxon>Planctomycetota</taxon>
        <taxon>Phycisphaerae</taxon>
        <taxon>Phycisphaerales</taxon>
        <taxon>Phycisphaeraceae</taxon>
        <taxon>Algisphaera</taxon>
    </lineage>
</organism>
<evidence type="ECO:0000256" key="7">
    <source>
        <dbReference type="ARBA" id="ARBA00023136"/>
    </source>
</evidence>
<keyword evidence="5 8" id="KW-0812">Transmembrane</keyword>
<protein>
    <recommendedName>
        <fullName evidence="8">Probable membrane transporter protein</fullName>
    </recommendedName>
</protein>
<comment type="similarity">
    <text evidence="2 8">Belongs to the 4-toluene sulfonate uptake permease (TSUP) (TC 2.A.102) family.</text>
</comment>
<proteinExistence type="inferred from homology"/>
<feature type="transmembrane region" description="Helical" evidence="8">
    <location>
        <begin position="237"/>
        <end position="255"/>
    </location>
</feature>
<dbReference type="InterPro" id="IPR002781">
    <property type="entry name" value="TM_pro_TauE-like"/>
</dbReference>
<keyword evidence="7 8" id="KW-0472">Membrane</keyword>
<dbReference type="PANTHER" id="PTHR30269">
    <property type="entry name" value="TRANSMEMBRANE PROTEIN YFCA"/>
    <property type="match status" value="1"/>
</dbReference>